<keyword evidence="3" id="KW-1185">Reference proteome</keyword>
<feature type="region of interest" description="Disordered" evidence="1">
    <location>
        <begin position="120"/>
        <end position="160"/>
    </location>
</feature>
<dbReference type="AlphaFoldDB" id="A0A3N0XJD8"/>
<evidence type="ECO:0000313" key="3">
    <source>
        <dbReference type="Proteomes" id="UP000281406"/>
    </source>
</evidence>
<sequence>MVKLMMILEEWKGNTVPFVIVDGMGPGTTEVGDRWRQGTLTHRRRVTRGEQEMLETGSDEVLMRCRRVPAKKNGLRQRPKSSSRTAWQLPLGSHQAVSDSIPFGQQPKLNFKKAFLRGPTEAAKASGTSFSEEKEVPLRECGQGTKGNLGQSLRGERSHP</sequence>
<comment type="caution">
    <text evidence="2">The sequence shown here is derived from an EMBL/GenBank/DDBJ whole genome shotgun (WGS) entry which is preliminary data.</text>
</comment>
<dbReference type="EMBL" id="RJVU01071502">
    <property type="protein sequence ID" value="ROI46623.1"/>
    <property type="molecule type" value="Genomic_DNA"/>
</dbReference>
<gene>
    <name evidence="2" type="ORF">DPX16_7741</name>
</gene>
<feature type="region of interest" description="Disordered" evidence="1">
    <location>
        <begin position="70"/>
        <end position="104"/>
    </location>
</feature>
<accession>A0A3N0XJD8</accession>
<proteinExistence type="predicted"/>
<evidence type="ECO:0000256" key="1">
    <source>
        <dbReference type="SAM" id="MobiDB-lite"/>
    </source>
</evidence>
<protein>
    <submittedName>
        <fullName evidence="2">Uncharacterized protein</fullName>
    </submittedName>
</protein>
<name>A0A3N0XJD8_ANAGA</name>
<dbReference type="Proteomes" id="UP000281406">
    <property type="component" value="Unassembled WGS sequence"/>
</dbReference>
<reference evidence="2 3" key="1">
    <citation type="submission" date="2018-10" db="EMBL/GenBank/DDBJ databases">
        <title>Genome assembly for a Yunnan-Guizhou Plateau 3E fish, Anabarilius grahami (Regan), and its evolutionary and genetic applications.</title>
        <authorList>
            <person name="Jiang W."/>
        </authorList>
    </citation>
    <scope>NUCLEOTIDE SEQUENCE [LARGE SCALE GENOMIC DNA]</scope>
    <source>
        <strain evidence="2">AG-KIZ</strain>
        <tissue evidence="2">Muscle</tissue>
    </source>
</reference>
<feature type="compositionally biased region" description="Basic residues" evidence="1">
    <location>
        <begin position="70"/>
        <end position="81"/>
    </location>
</feature>
<organism evidence="2 3">
    <name type="scientific">Anabarilius grahami</name>
    <name type="common">Kanglang fish</name>
    <name type="synonym">Barilius grahami</name>
    <dbReference type="NCBI Taxonomy" id="495550"/>
    <lineage>
        <taxon>Eukaryota</taxon>
        <taxon>Metazoa</taxon>
        <taxon>Chordata</taxon>
        <taxon>Craniata</taxon>
        <taxon>Vertebrata</taxon>
        <taxon>Euteleostomi</taxon>
        <taxon>Actinopterygii</taxon>
        <taxon>Neopterygii</taxon>
        <taxon>Teleostei</taxon>
        <taxon>Ostariophysi</taxon>
        <taxon>Cypriniformes</taxon>
        <taxon>Xenocyprididae</taxon>
        <taxon>Xenocypridinae</taxon>
        <taxon>Xenocypridinae incertae sedis</taxon>
        <taxon>Anabarilius</taxon>
    </lineage>
</organism>
<evidence type="ECO:0000313" key="2">
    <source>
        <dbReference type="EMBL" id="ROI46623.1"/>
    </source>
</evidence>